<keyword evidence="1" id="KW-1133">Transmembrane helix</keyword>
<dbReference type="Proteomes" id="UP000216840">
    <property type="component" value="Unassembled WGS sequence"/>
</dbReference>
<keyword evidence="1" id="KW-0472">Membrane</keyword>
<feature type="domain" description="Potassium channel" evidence="2">
    <location>
        <begin position="155"/>
        <end position="201"/>
    </location>
</feature>
<proteinExistence type="predicted"/>
<keyword evidence="4" id="KW-1185">Reference proteome</keyword>
<dbReference type="Gene3D" id="1.10.287.70">
    <property type="match status" value="1"/>
</dbReference>
<comment type="caution">
    <text evidence="3">The sequence shown here is derived from an EMBL/GenBank/DDBJ whole genome shotgun (WGS) entry which is preliminary data.</text>
</comment>
<dbReference type="OrthoDB" id="9799090at2"/>
<dbReference type="EMBL" id="NGJN01000006">
    <property type="protein sequence ID" value="OZV67679.1"/>
    <property type="molecule type" value="Genomic_DNA"/>
</dbReference>
<sequence>MFLITLFAILFGSLFVPNIWFENWVSPILLISNLAIGVVLVSKKRFLYIVLLVLLILTFLIQVRDAFTETLNTSLSLLKLACYFLFYAIVSLEIIKQVAKAKSIKSNVILGLISGYISLGLLAFFMFLTIEIIEPNSFSGLVLEVDANLNLKEQLLYFSYVTLLTIGYGEIVPVSELAQKGAILVALIGQFYLVILTAIVVGKYINQQSE</sequence>
<evidence type="ECO:0000259" key="2">
    <source>
        <dbReference type="Pfam" id="PF07885"/>
    </source>
</evidence>
<feature type="transmembrane region" description="Helical" evidence="1">
    <location>
        <begin position="181"/>
        <end position="205"/>
    </location>
</feature>
<dbReference type="RefSeq" id="WP_094968972.1">
    <property type="nucleotide sequence ID" value="NZ_NGJN01000006.1"/>
</dbReference>
<feature type="transmembrane region" description="Helical" evidence="1">
    <location>
        <begin position="46"/>
        <end position="63"/>
    </location>
</feature>
<organism evidence="3 4">
    <name type="scientific">Winogradskyella aurantia</name>
    <dbReference type="NCBI Taxonomy" id="1915063"/>
    <lineage>
        <taxon>Bacteria</taxon>
        <taxon>Pseudomonadati</taxon>
        <taxon>Bacteroidota</taxon>
        <taxon>Flavobacteriia</taxon>
        <taxon>Flavobacteriales</taxon>
        <taxon>Flavobacteriaceae</taxon>
        <taxon>Winogradskyella</taxon>
    </lineage>
</organism>
<dbReference type="SUPFAM" id="SSF81324">
    <property type="entry name" value="Voltage-gated potassium channels"/>
    <property type="match status" value="1"/>
</dbReference>
<gene>
    <name evidence="3" type="ORF">CA834_12090</name>
</gene>
<feature type="transmembrane region" description="Helical" evidence="1">
    <location>
        <begin position="107"/>
        <end position="130"/>
    </location>
</feature>
<keyword evidence="1" id="KW-0812">Transmembrane</keyword>
<feature type="transmembrane region" description="Helical" evidence="1">
    <location>
        <begin position="25"/>
        <end position="41"/>
    </location>
</feature>
<evidence type="ECO:0000313" key="4">
    <source>
        <dbReference type="Proteomes" id="UP000216840"/>
    </source>
</evidence>
<dbReference type="InterPro" id="IPR013099">
    <property type="entry name" value="K_chnl_dom"/>
</dbReference>
<reference evidence="3 4" key="1">
    <citation type="submission" date="2017-05" db="EMBL/GenBank/DDBJ databases">
        <title>The draft genome sequence of Idiomarina salinarum WNB302.</title>
        <authorList>
            <person name="Sun Y."/>
            <person name="Chen B."/>
            <person name="Du Z."/>
        </authorList>
    </citation>
    <scope>NUCLEOTIDE SEQUENCE [LARGE SCALE GENOMIC DNA]</scope>
    <source>
        <strain evidence="3 4">WNB302</strain>
    </source>
</reference>
<accession>A0A265UQU5</accession>
<feature type="transmembrane region" description="Helical" evidence="1">
    <location>
        <begin position="155"/>
        <end position="174"/>
    </location>
</feature>
<name>A0A265UQU5_9FLAO</name>
<dbReference type="AlphaFoldDB" id="A0A265UQU5"/>
<feature type="transmembrane region" description="Helical" evidence="1">
    <location>
        <begin position="75"/>
        <end position="95"/>
    </location>
</feature>
<protein>
    <recommendedName>
        <fullName evidence="2">Potassium channel domain-containing protein</fullName>
    </recommendedName>
</protein>
<evidence type="ECO:0000313" key="3">
    <source>
        <dbReference type="EMBL" id="OZV67679.1"/>
    </source>
</evidence>
<dbReference type="Pfam" id="PF07885">
    <property type="entry name" value="Ion_trans_2"/>
    <property type="match status" value="1"/>
</dbReference>
<evidence type="ECO:0000256" key="1">
    <source>
        <dbReference type="SAM" id="Phobius"/>
    </source>
</evidence>